<evidence type="ECO:0000256" key="4">
    <source>
        <dbReference type="ARBA" id="ARBA00023125"/>
    </source>
</evidence>
<keyword evidence="1 6" id="KW-0597">Phosphoprotein</keyword>
<dbReference type="PANTHER" id="PTHR44688:SF16">
    <property type="entry name" value="DNA-BINDING TRANSCRIPTIONAL ACTIVATOR DEVR_DOSR"/>
    <property type="match status" value="1"/>
</dbReference>
<evidence type="ECO:0000313" key="10">
    <source>
        <dbReference type="Proteomes" id="UP000274541"/>
    </source>
</evidence>
<keyword evidence="3" id="KW-0805">Transcription regulation</keyword>
<keyword evidence="2" id="KW-0902">Two-component regulatory system</keyword>
<dbReference type="Pfam" id="PF00072">
    <property type="entry name" value="Response_reg"/>
    <property type="match status" value="1"/>
</dbReference>
<dbReference type="PROSITE" id="PS00622">
    <property type="entry name" value="HTH_LUXR_1"/>
    <property type="match status" value="1"/>
</dbReference>
<dbReference type="PANTHER" id="PTHR44688">
    <property type="entry name" value="DNA-BINDING TRANSCRIPTIONAL ACTIVATOR DEVR_DOSR"/>
    <property type="match status" value="1"/>
</dbReference>
<feature type="domain" description="Response regulatory" evidence="8">
    <location>
        <begin position="86"/>
        <end position="200"/>
    </location>
</feature>
<evidence type="ECO:0000259" key="7">
    <source>
        <dbReference type="PROSITE" id="PS50043"/>
    </source>
</evidence>
<dbReference type="GO" id="GO:0006355">
    <property type="term" value="P:regulation of DNA-templated transcription"/>
    <property type="evidence" value="ECO:0007669"/>
    <property type="project" value="InterPro"/>
</dbReference>
<dbReference type="PRINTS" id="PR00038">
    <property type="entry name" value="HTHLUXR"/>
</dbReference>
<dbReference type="SUPFAM" id="SSF46894">
    <property type="entry name" value="C-terminal effector domain of the bipartite response regulators"/>
    <property type="match status" value="1"/>
</dbReference>
<evidence type="ECO:0000256" key="6">
    <source>
        <dbReference type="PROSITE-ProRule" id="PRU00169"/>
    </source>
</evidence>
<evidence type="ECO:0000256" key="5">
    <source>
        <dbReference type="ARBA" id="ARBA00023163"/>
    </source>
</evidence>
<accession>A0A3M3X6F6</accession>
<dbReference type="Pfam" id="PF00196">
    <property type="entry name" value="GerE"/>
    <property type="match status" value="1"/>
</dbReference>
<dbReference type="InterPro" id="IPR016032">
    <property type="entry name" value="Sig_transdc_resp-reg_C-effctor"/>
</dbReference>
<dbReference type="CDD" id="cd06170">
    <property type="entry name" value="LuxR_C_like"/>
    <property type="match status" value="1"/>
</dbReference>
<gene>
    <name evidence="9" type="ORF">ALQ37_04663</name>
</gene>
<dbReference type="EMBL" id="RBPX01000179">
    <property type="protein sequence ID" value="RMO65546.1"/>
    <property type="molecule type" value="Genomic_DNA"/>
</dbReference>
<feature type="modified residue" description="4-aspartylphosphate" evidence="6">
    <location>
        <position position="135"/>
    </location>
</feature>
<evidence type="ECO:0000256" key="2">
    <source>
        <dbReference type="ARBA" id="ARBA00023012"/>
    </source>
</evidence>
<name>A0A3M3X6F6_PSEAP</name>
<dbReference type="GO" id="GO:0000160">
    <property type="term" value="P:phosphorelay signal transduction system"/>
    <property type="evidence" value="ECO:0007669"/>
    <property type="project" value="UniProtKB-KW"/>
</dbReference>
<dbReference type="SMART" id="SM00421">
    <property type="entry name" value="HTH_LUXR"/>
    <property type="match status" value="1"/>
</dbReference>
<keyword evidence="4 9" id="KW-0238">DNA-binding</keyword>
<comment type="caution">
    <text evidence="9">The sequence shown here is derived from an EMBL/GenBank/DDBJ whole genome shotgun (WGS) entry which is preliminary data.</text>
</comment>
<dbReference type="GO" id="GO:0003677">
    <property type="term" value="F:DNA binding"/>
    <property type="evidence" value="ECO:0007669"/>
    <property type="project" value="UniProtKB-KW"/>
</dbReference>
<evidence type="ECO:0000259" key="8">
    <source>
        <dbReference type="PROSITE" id="PS50110"/>
    </source>
</evidence>
<dbReference type="Proteomes" id="UP000274541">
    <property type="component" value="Unassembled WGS sequence"/>
</dbReference>
<evidence type="ECO:0000313" key="9">
    <source>
        <dbReference type="EMBL" id="RMO65546.1"/>
    </source>
</evidence>
<dbReference type="SUPFAM" id="SSF52172">
    <property type="entry name" value="CheY-like"/>
    <property type="match status" value="1"/>
</dbReference>
<dbReference type="FunFam" id="3.40.50.2300:FF:000018">
    <property type="entry name" value="DNA-binding transcriptional regulator NtrC"/>
    <property type="match status" value="1"/>
</dbReference>
<evidence type="ECO:0000256" key="3">
    <source>
        <dbReference type="ARBA" id="ARBA00023015"/>
    </source>
</evidence>
<dbReference type="Gene3D" id="3.40.50.2300">
    <property type="match status" value="1"/>
</dbReference>
<keyword evidence="5" id="KW-0804">Transcription</keyword>
<dbReference type="InterPro" id="IPR036388">
    <property type="entry name" value="WH-like_DNA-bd_sf"/>
</dbReference>
<protein>
    <submittedName>
        <fullName evidence="9">Two-component DNA-binding response regulator</fullName>
    </submittedName>
</protein>
<dbReference type="PROSITE" id="PS50043">
    <property type="entry name" value="HTH_LUXR_2"/>
    <property type="match status" value="1"/>
</dbReference>
<organism evidence="9 10">
    <name type="scientific">Pseudomonas syringae pv. aptata</name>
    <dbReference type="NCBI Taxonomy" id="83167"/>
    <lineage>
        <taxon>Bacteria</taxon>
        <taxon>Pseudomonadati</taxon>
        <taxon>Pseudomonadota</taxon>
        <taxon>Gammaproteobacteria</taxon>
        <taxon>Pseudomonadales</taxon>
        <taxon>Pseudomonadaceae</taxon>
        <taxon>Pseudomonas</taxon>
        <taxon>Pseudomonas syringae</taxon>
    </lineage>
</organism>
<dbReference type="CDD" id="cd17537">
    <property type="entry name" value="REC_FixJ"/>
    <property type="match status" value="1"/>
</dbReference>
<feature type="domain" description="HTH luxR-type" evidence="7">
    <location>
        <begin position="216"/>
        <end position="281"/>
    </location>
</feature>
<dbReference type="SMART" id="SM00448">
    <property type="entry name" value="REC"/>
    <property type="match status" value="1"/>
</dbReference>
<sequence length="284" mass="31628">MCGQRQWYRRAAGKHPSVVRRVLHHQGGRHGDRSGDQSFDHRSSWRAHLGHAQPCNRCYVSLHPAHRKDGNLMSTAATASPTEEPIIYVLDDDLSVRSSLEDLLASVGLRSMLFGSTREFLDTPRPDAPGCLILDIRMPGMSGLDFQEHMARSGISLPVIFITGHGDIPMSVRAMKAGAVEFLTKPFRDQDLLDAIQQGLAQDRSRRQSAAVEAELQRRHASLNLGEQQVMELVVSGLLNKQIAARLNVSEITVKVRRGSVMRKMEADSLADLVKFAERLKELH</sequence>
<dbReference type="InterPro" id="IPR011006">
    <property type="entry name" value="CheY-like_superfamily"/>
</dbReference>
<dbReference type="InterPro" id="IPR001789">
    <property type="entry name" value="Sig_transdc_resp-reg_receiver"/>
</dbReference>
<dbReference type="PROSITE" id="PS50110">
    <property type="entry name" value="RESPONSE_REGULATORY"/>
    <property type="match status" value="1"/>
</dbReference>
<evidence type="ECO:0000256" key="1">
    <source>
        <dbReference type="ARBA" id="ARBA00022553"/>
    </source>
</evidence>
<dbReference type="Gene3D" id="1.10.10.10">
    <property type="entry name" value="Winged helix-like DNA-binding domain superfamily/Winged helix DNA-binding domain"/>
    <property type="match status" value="1"/>
</dbReference>
<dbReference type="InterPro" id="IPR000792">
    <property type="entry name" value="Tscrpt_reg_LuxR_C"/>
</dbReference>
<dbReference type="AlphaFoldDB" id="A0A3M3X6F6"/>
<proteinExistence type="predicted"/>
<reference evidence="9 10" key="1">
    <citation type="submission" date="2018-08" db="EMBL/GenBank/DDBJ databases">
        <title>Recombination of ecologically and evolutionarily significant loci maintains genetic cohesion in the Pseudomonas syringae species complex.</title>
        <authorList>
            <person name="Dillon M."/>
            <person name="Thakur S."/>
            <person name="Almeida R.N.D."/>
            <person name="Weir B.S."/>
            <person name="Guttman D.S."/>
        </authorList>
    </citation>
    <scope>NUCLEOTIDE SEQUENCE [LARGE SCALE GENOMIC DNA]</scope>
    <source>
        <strain evidence="9 10">ICMP 4388</strain>
    </source>
</reference>